<dbReference type="GeneID" id="26622871"/>
<name>A0A0G2SS53_9CAUD</name>
<dbReference type="EMBL" id="KP890823">
    <property type="protein sequence ID" value="AKA61934.1"/>
    <property type="molecule type" value="Genomic_DNA"/>
</dbReference>
<gene>
    <name evidence="1" type="ORF">Pm5461_072</name>
</gene>
<keyword evidence="2" id="KW-1185">Reference proteome</keyword>
<proteinExistence type="predicted"/>
<reference evidence="1 2" key="1">
    <citation type="submission" date="2015-03" db="EMBL/GenBank/DDBJ databases">
        <authorList>
            <person name="Melo L.D.R."/>
            <person name="Veiga P."/>
            <person name="Cerca N."/>
            <person name="Kropinski A.M."/>
            <person name="Azeredo J."/>
            <person name="Almeida C."/>
            <person name="Sillankorva S."/>
        </authorList>
    </citation>
    <scope>NUCLEOTIDE SEQUENCE [LARGE SCALE GENOMIC DNA]</scope>
</reference>
<organism evidence="1 2">
    <name type="scientific">Proteus phage vB_PmiM_Pm5461</name>
    <dbReference type="NCBI Taxonomy" id="1636250"/>
    <lineage>
        <taxon>Viruses</taxon>
        <taxon>Duplodnaviria</taxon>
        <taxon>Heunggongvirae</taxon>
        <taxon>Uroviricota</taxon>
        <taxon>Caudoviricetes</taxon>
        <taxon>Pantevenvirales</taxon>
        <taxon>Straboviridae</taxon>
        <taxon>Bragavirus</taxon>
        <taxon>Bragavirus pm5461</taxon>
    </lineage>
</organism>
<dbReference type="OrthoDB" id="28191at10239"/>
<dbReference type="RefSeq" id="YP_009195490.1">
    <property type="nucleotide sequence ID" value="NC_028762.1"/>
</dbReference>
<evidence type="ECO:0000313" key="1">
    <source>
        <dbReference type="EMBL" id="AKA61934.1"/>
    </source>
</evidence>
<dbReference type="KEGG" id="vg:26622871"/>
<evidence type="ECO:0000313" key="2">
    <source>
        <dbReference type="Proteomes" id="UP000202749"/>
    </source>
</evidence>
<protein>
    <submittedName>
        <fullName evidence="1">Uncharacterized protein</fullName>
    </submittedName>
</protein>
<dbReference type="Proteomes" id="UP000202749">
    <property type="component" value="Segment"/>
</dbReference>
<sequence length="159" mass="18396">MTLTMQQSFISNIAAYPPIQIFGGLVNPSPKQKKAEKRITELCEDLYAFNNPVLSDCKTAFFNLKITDNLIKSGTPVKDEYISEVVGTCLFYYMKVIPLLDELFKKDQLLASYYKPWKVKYKDISKEALDYLFEYVSDKEKAKTIYLDTIKSLQEKESK</sequence>
<accession>A0A0G2SS53</accession>